<dbReference type="EMBL" id="DXAK01000043">
    <property type="protein sequence ID" value="HJA07119.1"/>
    <property type="molecule type" value="Genomic_DNA"/>
</dbReference>
<gene>
    <name evidence="2" type="ORF">H9798_08285</name>
</gene>
<name>A0A9D2HAV5_9FIRM</name>
<keyword evidence="1" id="KW-0472">Membrane</keyword>
<accession>A0A9D2HAV5</accession>
<evidence type="ECO:0000313" key="2">
    <source>
        <dbReference type="EMBL" id="HJA07119.1"/>
    </source>
</evidence>
<organism evidence="2 3">
    <name type="scientific">Candidatus Mediterraneibacter pullicola</name>
    <dbReference type="NCBI Taxonomy" id="2838682"/>
    <lineage>
        <taxon>Bacteria</taxon>
        <taxon>Bacillati</taxon>
        <taxon>Bacillota</taxon>
        <taxon>Clostridia</taxon>
        <taxon>Lachnospirales</taxon>
        <taxon>Lachnospiraceae</taxon>
        <taxon>Mediterraneibacter</taxon>
    </lineage>
</organism>
<sequence length="166" mass="19162">MNDALYELIVARKPKPYDLLVRILVILLIAAVIIIGMPFIGLLAFIIAILLAALAYYFVFPKLNVEYEYILLNHDLQVDIIYNRAKRKSLRTFDIQGAEIIAPKGSPRLNSYKPDKVYDYSSGRTTEKVYAVMIPMEQKNMCIYIEPDAKMIALMKQWMGMKMYLD</sequence>
<feature type="transmembrane region" description="Helical" evidence="1">
    <location>
        <begin position="19"/>
        <end position="36"/>
    </location>
</feature>
<evidence type="ECO:0000256" key="1">
    <source>
        <dbReference type="SAM" id="Phobius"/>
    </source>
</evidence>
<reference evidence="2" key="1">
    <citation type="journal article" date="2021" name="PeerJ">
        <title>Extensive microbial diversity within the chicken gut microbiome revealed by metagenomics and culture.</title>
        <authorList>
            <person name="Gilroy R."/>
            <person name="Ravi A."/>
            <person name="Getino M."/>
            <person name="Pursley I."/>
            <person name="Horton D.L."/>
            <person name="Alikhan N.F."/>
            <person name="Baker D."/>
            <person name="Gharbi K."/>
            <person name="Hall N."/>
            <person name="Watson M."/>
            <person name="Adriaenssens E.M."/>
            <person name="Foster-Nyarko E."/>
            <person name="Jarju S."/>
            <person name="Secka A."/>
            <person name="Antonio M."/>
            <person name="Oren A."/>
            <person name="Chaudhuri R.R."/>
            <person name="La Ragione R."/>
            <person name="Hildebrand F."/>
            <person name="Pallen M.J."/>
        </authorList>
    </citation>
    <scope>NUCLEOTIDE SEQUENCE</scope>
    <source>
        <strain evidence="2">ChiSjej2B20-11307</strain>
    </source>
</reference>
<protein>
    <submittedName>
        <fullName evidence="2">Uncharacterized protein</fullName>
    </submittedName>
</protein>
<keyword evidence="1" id="KW-0812">Transmembrane</keyword>
<evidence type="ECO:0000313" key="3">
    <source>
        <dbReference type="Proteomes" id="UP000824223"/>
    </source>
</evidence>
<feature type="transmembrane region" description="Helical" evidence="1">
    <location>
        <begin position="42"/>
        <end position="60"/>
    </location>
</feature>
<keyword evidence="1" id="KW-1133">Transmembrane helix</keyword>
<comment type="caution">
    <text evidence="2">The sequence shown here is derived from an EMBL/GenBank/DDBJ whole genome shotgun (WGS) entry which is preliminary data.</text>
</comment>
<proteinExistence type="predicted"/>
<reference evidence="2" key="2">
    <citation type="submission" date="2021-04" db="EMBL/GenBank/DDBJ databases">
        <authorList>
            <person name="Gilroy R."/>
        </authorList>
    </citation>
    <scope>NUCLEOTIDE SEQUENCE</scope>
    <source>
        <strain evidence="2">ChiSjej2B20-11307</strain>
    </source>
</reference>
<dbReference type="Proteomes" id="UP000824223">
    <property type="component" value="Unassembled WGS sequence"/>
</dbReference>
<dbReference type="AlphaFoldDB" id="A0A9D2HAV5"/>